<dbReference type="Pfam" id="PF13489">
    <property type="entry name" value="Methyltransf_23"/>
    <property type="match status" value="1"/>
</dbReference>
<gene>
    <name evidence="1" type="ORF">A3E44_01455</name>
</gene>
<protein>
    <submittedName>
        <fullName evidence="1">Uncharacterized protein</fullName>
    </submittedName>
</protein>
<dbReference type="SUPFAM" id="SSF53335">
    <property type="entry name" value="S-adenosyl-L-methionine-dependent methyltransferases"/>
    <property type="match status" value="1"/>
</dbReference>
<proteinExistence type="predicted"/>
<organism evidence="1 2">
    <name type="scientific">Candidatus Woesebacteria bacterium RIFCSPHIGHO2_12_FULL_41_24</name>
    <dbReference type="NCBI Taxonomy" id="1802510"/>
    <lineage>
        <taxon>Bacteria</taxon>
        <taxon>Candidatus Woeseibacteriota</taxon>
    </lineage>
</organism>
<reference evidence="1 2" key="1">
    <citation type="journal article" date="2016" name="Nat. Commun.">
        <title>Thousands of microbial genomes shed light on interconnected biogeochemical processes in an aquifer system.</title>
        <authorList>
            <person name="Anantharaman K."/>
            <person name="Brown C.T."/>
            <person name="Hug L.A."/>
            <person name="Sharon I."/>
            <person name="Castelle C.J."/>
            <person name="Probst A.J."/>
            <person name="Thomas B.C."/>
            <person name="Singh A."/>
            <person name="Wilkins M.J."/>
            <person name="Karaoz U."/>
            <person name="Brodie E.L."/>
            <person name="Williams K.H."/>
            <person name="Hubbard S.S."/>
            <person name="Banfield J.F."/>
        </authorList>
    </citation>
    <scope>NUCLEOTIDE SEQUENCE [LARGE SCALE GENOMIC DNA]</scope>
</reference>
<evidence type="ECO:0000313" key="1">
    <source>
        <dbReference type="EMBL" id="OGM54806.1"/>
    </source>
</evidence>
<name>A0A1F8ASS5_9BACT</name>
<dbReference type="CDD" id="cd02440">
    <property type="entry name" value="AdoMet_MTases"/>
    <property type="match status" value="1"/>
</dbReference>
<comment type="caution">
    <text evidence="1">The sequence shown here is derived from an EMBL/GenBank/DDBJ whole genome shotgun (WGS) entry which is preliminary data.</text>
</comment>
<dbReference type="EMBL" id="MGGW01000009">
    <property type="protein sequence ID" value="OGM54806.1"/>
    <property type="molecule type" value="Genomic_DNA"/>
</dbReference>
<dbReference type="InterPro" id="IPR029063">
    <property type="entry name" value="SAM-dependent_MTases_sf"/>
</dbReference>
<sequence>MKKILKFFWKGLVPAEFNYPVSRIIPNALYGKGATLTQNLRFVIGFVPLLREFLLKSSVSERIVEDPFVLANVFTLKKGSRILDFGCYSSMVPLQLSSLGYKVTGVDLYKYPFKHPNFVFYNNDILDLKLKEHSYDCIYAISSLEHIGLGWYEKERVGISDSAVVGELARILKPGGVFLVTLPFGRFKQTPYLEVYDSKTIKGLFKNFILQKMEYYEKKSDTVWEYIGHTKPKLPKLKRGEVFNCVTCIKLRKSTY</sequence>
<dbReference type="Gene3D" id="3.40.50.150">
    <property type="entry name" value="Vaccinia Virus protein VP39"/>
    <property type="match status" value="1"/>
</dbReference>
<evidence type="ECO:0000313" key="2">
    <source>
        <dbReference type="Proteomes" id="UP000178603"/>
    </source>
</evidence>
<dbReference type="AlphaFoldDB" id="A0A1F8ASS5"/>
<dbReference type="Proteomes" id="UP000178603">
    <property type="component" value="Unassembled WGS sequence"/>
</dbReference>
<accession>A0A1F8ASS5</accession>